<dbReference type="OrthoDB" id="408728at2759"/>
<dbReference type="InterPro" id="IPR015943">
    <property type="entry name" value="WD40/YVTN_repeat-like_dom_sf"/>
</dbReference>
<evidence type="ECO:0000256" key="4">
    <source>
        <dbReference type="ARBA" id="ARBA00040390"/>
    </source>
</evidence>
<dbReference type="InterPro" id="IPR001680">
    <property type="entry name" value="WD40_rpt"/>
</dbReference>
<evidence type="ECO:0000256" key="1">
    <source>
        <dbReference type="ARBA" id="ARBA00022574"/>
    </source>
</evidence>
<dbReference type="AlphaFoldDB" id="A0A642V061"/>
<keyword evidence="2" id="KW-0677">Repeat</keyword>
<dbReference type="Pfam" id="PF00400">
    <property type="entry name" value="WD40"/>
    <property type="match status" value="1"/>
</dbReference>
<dbReference type="GO" id="GO:0000387">
    <property type="term" value="P:spliceosomal snRNP assembly"/>
    <property type="evidence" value="ECO:0007669"/>
    <property type="project" value="TreeGrafter"/>
</dbReference>
<sequence length="251" mass="26855">MLAWDLTAVDRFGQDDDVERERGRGESGAADMHGTLAAGDAAFVLADQHDGAGVAAMRVATGGDERKLRVWAHVASDEPVVEQEWDVAGDIKALLWTEPNTLVSATLTDAASSELRWWDVAQQRARHAVALGATLGQVSAERGWIVAASDSDVYFLDAETGETVNKFGLGYPVSAASVNADKTRFVTGCANDTWIRLHSMDTGEVLDTFKGHHGPVHAISYSPDGALFASGSEDGTIRLWKATPGPYGLWT</sequence>
<dbReference type="Proteomes" id="UP000761534">
    <property type="component" value="Unassembled WGS sequence"/>
</dbReference>
<organism evidence="6 7">
    <name type="scientific">Trichomonascus ciferrii</name>
    <dbReference type="NCBI Taxonomy" id="44093"/>
    <lineage>
        <taxon>Eukaryota</taxon>
        <taxon>Fungi</taxon>
        <taxon>Dikarya</taxon>
        <taxon>Ascomycota</taxon>
        <taxon>Saccharomycotina</taxon>
        <taxon>Dipodascomycetes</taxon>
        <taxon>Dipodascales</taxon>
        <taxon>Trichomonascaceae</taxon>
        <taxon>Trichomonascus</taxon>
        <taxon>Trichomonascus ciferrii complex</taxon>
    </lineage>
</organism>
<dbReference type="VEuPathDB" id="FungiDB:TRICI_004741"/>
<dbReference type="GO" id="GO:0003723">
    <property type="term" value="F:RNA binding"/>
    <property type="evidence" value="ECO:0007669"/>
    <property type="project" value="TreeGrafter"/>
</dbReference>
<feature type="repeat" description="WD" evidence="5">
    <location>
        <begin position="209"/>
        <end position="241"/>
    </location>
</feature>
<dbReference type="PANTHER" id="PTHR19877">
    <property type="entry name" value="EUKARYOTIC TRANSLATION INITIATION FACTOR 3 SUBUNIT I"/>
    <property type="match status" value="1"/>
</dbReference>
<evidence type="ECO:0000256" key="2">
    <source>
        <dbReference type="ARBA" id="ARBA00022737"/>
    </source>
</evidence>
<dbReference type="SMART" id="SM00320">
    <property type="entry name" value="WD40"/>
    <property type="match status" value="2"/>
</dbReference>
<reference evidence="6" key="1">
    <citation type="journal article" date="2019" name="G3 (Bethesda)">
        <title>Genome Assemblies of Two Rare Opportunistic Yeast Pathogens: Diutina rugosa (syn. Candida rugosa) and Trichomonascus ciferrii (syn. Candida ciferrii).</title>
        <authorList>
            <person name="Mixao V."/>
            <person name="Saus E."/>
            <person name="Hansen A.P."/>
            <person name="Lass-Florl C."/>
            <person name="Gabaldon T."/>
        </authorList>
    </citation>
    <scope>NUCLEOTIDE SEQUENCE</scope>
    <source>
        <strain evidence="6">CBS 4856</strain>
    </source>
</reference>
<name>A0A642V061_9ASCO</name>
<dbReference type="PANTHER" id="PTHR19877:SF13">
    <property type="entry name" value="SERINE-THREONINE KINASE RECEPTOR-ASSOCIATED PROTEIN"/>
    <property type="match status" value="1"/>
</dbReference>
<dbReference type="GO" id="GO:0032797">
    <property type="term" value="C:SMN complex"/>
    <property type="evidence" value="ECO:0007669"/>
    <property type="project" value="TreeGrafter"/>
</dbReference>
<evidence type="ECO:0000256" key="5">
    <source>
        <dbReference type="PROSITE-ProRule" id="PRU00221"/>
    </source>
</evidence>
<dbReference type="SUPFAM" id="SSF50998">
    <property type="entry name" value="Quinoprotein alcohol dehydrogenase-like"/>
    <property type="match status" value="1"/>
</dbReference>
<comment type="similarity">
    <text evidence="3">Belongs to the WD repeat STRAP family.</text>
</comment>
<comment type="caution">
    <text evidence="6">The sequence shown here is derived from an EMBL/GenBank/DDBJ whole genome shotgun (WGS) entry which is preliminary data.</text>
</comment>
<dbReference type="EMBL" id="SWFS01000358">
    <property type="protein sequence ID" value="KAA8908772.1"/>
    <property type="molecule type" value="Genomic_DNA"/>
</dbReference>
<dbReference type="PROSITE" id="PS50082">
    <property type="entry name" value="WD_REPEATS_2"/>
    <property type="match status" value="1"/>
</dbReference>
<keyword evidence="1 5" id="KW-0853">WD repeat</keyword>
<proteinExistence type="inferred from homology"/>
<dbReference type="Gene3D" id="2.130.10.10">
    <property type="entry name" value="YVTN repeat-like/Quinoprotein amine dehydrogenase"/>
    <property type="match status" value="1"/>
</dbReference>
<accession>A0A642V061</accession>
<evidence type="ECO:0000313" key="7">
    <source>
        <dbReference type="Proteomes" id="UP000761534"/>
    </source>
</evidence>
<protein>
    <recommendedName>
        <fullName evidence="4">Serine-threonine kinase receptor-associated protein</fullName>
    </recommendedName>
</protein>
<evidence type="ECO:0000313" key="6">
    <source>
        <dbReference type="EMBL" id="KAA8908772.1"/>
    </source>
</evidence>
<evidence type="ECO:0000256" key="3">
    <source>
        <dbReference type="ARBA" id="ARBA00038394"/>
    </source>
</evidence>
<keyword evidence="7" id="KW-1185">Reference proteome</keyword>
<dbReference type="InterPro" id="IPR011047">
    <property type="entry name" value="Quinoprotein_ADH-like_sf"/>
</dbReference>
<gene>
    <name evidence="6" type="ORF">TRICI_004741</name>
</gene>
<dbReference type="PROSITE" id="PS50294">
    <property type="entry name" value="WD_REPEATS_REGION"/>
    <property type="match status" value="1"/>
</dbReference>